<proteinExistence type="predicted"/>
<dbReference type="Proteomes" id="UP001059546">
    <property type="component" value="Chromosome VI"/>
</dbReference>
<organism evidence="1 3">
    <name type="scientific">Encephalitozoon hellem</name>
    <name type="common">Microsporidian parasite</name>
    <dbReference type="NCBI Taxonomy" id="27973"/>
    <lineage>
        <taxon>Eukaryota</taxon>
        <taxon>Fungi</taxon>
        <taxon>Fungi incertae sedis</taxon>
        <taxon>Microsporidia</taxon>
        <taxon>Unikaryonidae</taxon>
        <taxon>Encephalitozoon</taxon>
    </lineage>
</organism>
<dbReference type="Proteomes" id="UP001217963">
    <property type="component" value="Chromosome VI"/>
</dbReference>
<evidence type="ECO:0000313" key="3">
    <source>
        <dbReference type="Proteomes" id="UP001059546"/>
    </source>
</evidence>
<name>A0A9Q9CA83_ENCHE</name>
<dbReference type="EMBL" id="CP119067">
    <property type="protein sequence ID" value="WEL38876.1"/>
    <property type="molecule type" value="Genomic_DNA"/>
</dbReference>
<sequence>MMPGEEEKVYMLLELERIKELRIPHLYVFPTAALEFTCAVFKGPRYTAFKLVKRKIHEKWMVLLDEEHSKEAKEIASTHDAHTTLYRVMQALSNYLDSKTLKKPKDIFPFIFKDPANGKRDISELLLFIESRCFKKNSNGQKAIAHSNRGAQ</sequence>
<evidence type="ECO:0000313" key="4">
    <source>
        <dbReference type="Proteomes" id="UP001217963"/>
    </source>
</evidence>
<gene>
    <name evidence="1" type="ORF">GPU96_06g11610</name>
    <name evidence="2" type="ORF">PFJ87_06g01440</name>
</gene>
<reference evidence="1" key="1">
    <citation type="submission" date="2022-08" db="EMBL/GenBank/DDBJ databases">
        <title>Encephalitozoon hellem ATCC 50604 Complete Genome.</title>
        <authorList>
            <person name="Mascarenhas dos Santos A.C."/>
            <person name="Julian A.T."/>
            <person name="Pombert J.-F."/>
        </authorList>
    </citation>
    <scope>NUCLEOTIDE SEQUENCE</scope>
    <source>
        <strain evidence="1">ATCC 50604</strain>
    </source>
</reference>
<dbReference type="OrthoDB" id="2193243at2759"/>
<evidence type="ECO:0000313" key="2">
    <source>
        <dbReference type="EMBL" id="WEL38876.1"/>
    </source>
</evidence>
<protein>
    <submittedName>
        <fullName evidence="1">Uncharacterized protein</fullName>
    </submittedName>
</protein>
<accession>A0A9Q9CA83</accession>
<dbReference type="AlphaFoldDB" id="A0A9Q9CA83"/>
<dbReference type="EMBL" id="CP075152">
    <property type="protein sequence ID" value="UTX43412.1"/>
    <property type="molecule type" value="Genomic_DNA"/>
</dbReference>
<evidence type="ECO:0000313" key="1">
    <source>
        <dbReference type="EMBL" id="UTX43412.1"/>
    </source>
</evidence>
<keyword evidence="4" id="KW-1185">Reference proteome</keyword>
<reference evidence="2 4" key="2">
    <citation type="submission" date="2023-02" db="EMBL/GenBank/DDBJ databases">
        <title>Encephalitozoon hellem ATCC 50451 complete genome.</title>
        <authorList>
            <person name="Mascarenhas dos Santos A.C."/>
            <person name="Julian A.T."/>
            <person name="Pombert J.-F."/>
        </authorList>
    </citation>
    <scope>NUCLEOTIDE SEQUENCE [LARGE SCALE GENOMIC DNA]</scope>
    <source>
        <strain evidence="2 4">ATCC 50451</strain>
    </source>
</reference>